<evidence type="ECO:0000313" key="2">
    <source>
        <dbReference type="Proteomes" id="UP000746747"/>
    </source>
</evidence>
<evidence type="ECO:0000313" key="1">
    <source>
        <dbReference type="EMBL" id="CAG9538909.1"/>
    </source>
</evidence>
<reference evidence="1" key="1">
    <citation type="submission" date="2021-09" db="EMBL/GenBank/DDBJ databases">
        <authorList>
            <consortium name="Pathogen Informatics"/>
        </authorList>
    </citation>
    <scope>NUCLEOTIDE SEQUENCE</scope>
</reference>
<dbReference type="Proteomes" id="UP000746747">
    <property type="component" value="Unassembled WGS sequence"/>
</dbReference>
<organism evidence="1 2">
    <name type="scientific">Cercopithifilaria johnstoni</name>
    <dbReference type="NCBI Taxonomy" id="2874296"/>
    <lineage>
        <taxon>Eukaryota</taxon>
        <taxon>Metazoa</taxon>
        <taxon>Ecdysozoa</taxon>
        <taxon>Nematoda</taxon>
        <taxon>Chromadorea</taxon>
        <taxon>Rhabditida</taxon>
        <taxon>Spirurina</taxon>
        <taxon>Spiruromorpha</taxon>
        <taxon>Filarioidea</taxon>
        <taxon>Onchocercidae</taxon>
        <taxon>Cercopithifilaria</taxon>
    </lineage>
</organism>
<dbReference type="AlphaFoldDB" id="A0A8J2PXF4"/>
<name>A0A8J2PXF4_9BILA</name>
<dbReference type="OrthoDB" id="5836460at2759"/>
<accession>A0A8J2PXF4</accession>
<proteinExistence type="predicted"/>
<keyword evidence="2" id="KW-1185">Reference proteome</keyword>
<sequence length="221" mass="26912">MSYFMKRSRSLDLNLIPRESYLGRWSRETTPKDSQQRYERNVRRSYTPVREIGSFKVIEDDRLPLTLYRSRNALGIITAPYHTNINYYQEQLPIRKYDVFSVRTWSYPIYKYLHSREFSSARPYSFTRIYGNTSTYTPPMLAAETRRLTQRRNYTGYTYIGAEHSYDITSRPYSLDNYRTWRSHSFPRNYSYYGNSGLRHYNSYRPRTFISRLSKYWKPYF</sequence>
<comment type="caution">
    <text evidence="1">The sequence shown here is derived from an EMBL/GenBank/DDBJ whole genome shotgun (WGS) entry which is preliminary data.</text>
</comment>
<protein>
    <submittedName>
        <fullName evidence="1">Uncharacterized protein</fullName>
    </submittedName>
</protein>
<gene>
    <name evidence="1" type="ORF">CJOHNSTONI_LOCUS8569</name>
</gene>
<dbReference type="EMBL" id="CAKAEH010001724">
    <property type="protein sequence ID" value="CAG9538909.1"/>
    <property type="molecule type" value="Genomic_DNA"/>
</dbReference>